<feature type="transmembrane region" description="Helical" evidence="2">
    <location>
        <begin position="380"/>
        <end position="411"/>
    </location>
</feature>
<feature type="compositionally biased region" description="Gly residues" evidence="1">
    <location>
        <begin position="213"/>
        <end position="230"/>
    </location>
</feature>
<dbReference type="EMBL" id="DVFO01000106">
    <property type="protein sequence ID" value="HIQ61900.1"/>
    <property type="molecule type" value="Genomic_DNA"/>
</dbReference>
<evidence type="ECO:0000256" key="2">
    <source>
        <dbReference type="SAM" id="Phobius"/>
    </source>
</evidence>
<name>A0A9D0YU60_9FIRM</name>
<feature type="non-terminal residue" evidence="3">
    <location>
        <position position="1"/>
    </location>
</feature>
<keyword evidence="2" id="KW-1133">Transmembrane helix</keyword>
<keyword evidence="2" id="KW-0472">Membrane</keyword>
<gene>
    <name evidence="3" type="ORF">IAD31_09985</name>
</gene>
<protein>
    <submittedName>
        <fullName evidence="3">Uncharacterized protein</fullName>
    </submittedName>
</protein>
<dbReference type="AlphaFoldDB" id="A0A9D0YU60"/>
<reference evidence="3" key="1">
    <citation type="submission" date="2020-10" db="EMBL/GenBank/DDBJ databases">
        <authorList>
            <person name="Gilroy R."/>
        </authorList>
    </citation>
    <scope>NUCLEOTIDE SEQUENCE</scope>
    <source>
        <strain evidence="3">ChiGjej2B2-12916</strain>
    </source>
</reference>
<evidence type="ECO:0000313" key="3">
    <source>
        <dbReference type="EMBL" id="HIQ61900.1"/>
    </source>
</evidence>
<reference evidence="3" key="2">
    <citation type="journal article" date="2021" name="PeerJ">
        <title>Extensive microbial diversity within the chicken gut microbiome revealed by metagenomics and culture.</title>
        <authorList>
            <person name="Gilroy R."/>
            <person name="Ravi A."/>
            <person name="Getino M."/>
            <person name="Pursley I."/>
            <person name="Horton D.L."/>
            <person name="Alikhan N.F."/>
            <person name="Baker D."/>
            <person name="Gharbi K."/>
            <person name="Hall N."/>
            <person name="Watson M."/>
            <person name="Adriaenssens E.M."/>
            <person name="Foster-Nyarko E."/>
            <person name="Jarju S."/>
            <person name="Secka A."/>
            <person name="Antonio M."/>
            <person name="Oren A."/>
            <person name="Chaudhuri R.R."/>
            <person name="La Ragione R."/>
            <person name="Hildebrand F."/>
            <person name="Pallen M.J."/>
        </authorList>
    </citation>
    <scope>NUCLEOTIDE SEQUENCE</scope>
    <source>
        <strain evidence="3">ChiGjej2B2-12916</strain>
    </source>
</reference>
<dbReference type="Proteomes" id="UP000886879">
    <property type="component" value="Unassembled WGS sequence"/>
</dbReference>
<accession>A0A9D0YU60</accession>
<organism evidence="3 4">
    <name type="scientific">Candidatus Enterenecus faecium</name>
    <dbReference type="NCBI Taxonomy" id="2840780"/>
    <lineage>
        <taxon>Bacteria</taxon>
        <taxon>Bacillati</taxon>
        <taxon>Bacillota</taxon>
        <taxon>Clostridia</taxon>
        <taxon>Eubacteriales</taxon>
        <taxon>Candidatus Enterenecus</taxon>
    </lineage>
</organism>
<feature type="region of interest" description="Disordered" evidence="1">
    <location>
        <begin position="211"/>
        <end position="238"/>
    </location>
</feature>
<proteinExistence type="predicted"/>
<evidence type="ECO:0000313" key="4">
    <source>
        <dbReference type="Proteomes" id="UP000886879"/>
    </source>
</evidence>
<sequence length="428" mass="48218">NEKKIKEVLGNLNITEYTKEEGEFYTEEELNADLQNASYPQEFKTIRSALITYKGTYDAIYNNTYKSSLNFYNGLKKAKEQVEYTDETGIKTQISALDAGIKLVDETVEHVNQLESRHYRLAVSQYKQKAVAALNDLKSNLQSLKSFYETILPVYQAAASSVSANTKDSASIQDILAFIYTSEHNKSQQNRTNIDEIQKFLSSQQELILNGGQSNGGQSNGGQSNGGQSNGGQSNENGIDVEQLNNLEDFQEAFNDYVKYVELRDDIDKFIDDDLKNTTYYIKGEDETDLPASDENIKVVSEDQWVKERKQHFSKFVSFVKSLPDVDVGGDVENSEGLELVSNYYSDSEQVLQSAYTINRDLLENISGFEKAINYFKYDFSLMAVFALAMALFLDVASFLTGVFMFGAGFFQCKEKQDQKHDSTKNGA</sequence>
<evidence type="ECO:0000256" key="1">
    <source>
        <dbReference type="SAM" id="MobiDB-lite"/>
    </source>
</evidence>
<keyword evidence="2" id="KW-0812">Transmembrane</keyword>
<comment type="caution">
    <text evidence="3">The sequence shown here is derived from an EMBL/GenBank/DDBJ whole genome shotgun (WGS) entry which is preliminary data.</text>
</comment>